<feature type="domain" description="DUF6199" evidence="2">
    <location>
        <begin position="3"/>
        <end position="58"/>
    </location>
</feature>
<feature type="transmembrane region" description="Helical" evidence="1">
    <location>
        <begin position="37"/>
        <end position="62"/>
    </location>
</feature>
<proteinExistence type="predicted"/>
<dbReference type="EMBL" id="WKPI01000011">
    <property type="protein sequence ID" value="MSC33059.1"/>
    <property type="molecule type" value="Genomic_DNA"/>
</dbReference>
<evidence type="ECO:0000259" key="2">
    <source>
        <dbReference type="Pfam" id="PF19701"/>
    </source>
</evidence>
<protein>
    <recommendedName>
        <fullName evidence="2">DUF6199 domain-containing protein</fullName>
    </recommendedName>
</protein>
<keyword evidence="6" id="KW-1185">Reference proteome</keyword>
<evidence type="ECO:0000313" key="6">
    <source>
        <dbReference type="Proteomes" id="UP000480929"/>
    </source>
</evidence>
<keyword evidence="1" id="KW-0812">Transmembrane</keyword>
<evidence type="ECO:0000313" key="5">
    <source>
        <dbReference type="Proteomes" id="UP000433575"/>
    </source>
</evidence>
<sequence>MASLIIIYLGWFIFSKPEKMWEMQYQFFVKGGEPTRYAIFCIRLTGIVLLLAGAMLTALYILEIISIVSSKM</sequence>
<dbReference type="Proteomes" id="UP000480929">
    <property type="component" value="Unassembled WGS sequence"/>
</dbReference>
<accession>A0A6N7S675</accession>
<organism evidence="3 5">
    <name type="scientific">Holdemania massiliensis</name>
    <dbReference type="NCBI Taxonomy" id="1468449"/>
    <lineage>
        <taxon>Bacteria</taxon>
        <taxon>Bacillati</taxon>
        <taxon>Bacillota</taxon>
        <taxon>Erysipelotrichia</taxon>
        <taxon>Erysipelotrichales</taxon>
        <taxon>Erysipelotrichaceae</taxon>
        <taxon>Holdemania</taxon>
    </lineage>
</organism>
<evidence type="ECO:0000313" key="4">
    <source>
        <dbReference type="EMBL" id="MSC33059.1"/>
    </source>
</evidence>
<gene>
    <name evidence="4" type="ORF">GKD88_07985</name>
    <name evidence="3" type="ORF">GKE08_08580</name>
</gene>
<dbReference type="AlphaFoldDB" id="A0A6N7S675"/>
<dbReference type="RefSeq" id="WP_154238672.1">
    <property type="nucleotide sequence ID" value="NZ_CALJPI010000030.1"/>
</dbReference>
<evidence type="ECO:0000256" key="1">
    <source>
        <dbReference type="SAM" id="Phobius"/>
    </source>
</evidence>
<reference evidence="5 6" key="1">
    <citation type="journal article" date="2019" name="Nat. Med.">
        <title>A library of human gut bacterial isolates paired with longitudinal multiomics data enables mechanistic microbiome research.</title>
        <authorList>
            <person name="Poyet M."/>
            <person name="Groussin M."/>
            <person name="Gibbons S.M."/>
            <person name="Avila-Pacheco J."/>
            <person name="Jiang X."/>
            <person name="Kearney S.M."/>
            <person name="Perrotta A.R."/>
            <person name="Berdy B."/>
            <person name="Zhao S."/>
            <person name="Lieberman T.D."/>
            <person name="Swanson P.K."/>
            <person name="Smith M."/>
            <person name="Roesemann S."/>
            <person name="Alexander J.E."/>
            <person name="Rich S.A."/>
            <person name="Livny J."/>
            <person name="Vlamakis H."/>
            <person name="Clish C."/>
            <person name="Bullock K."/>
            <person name="Deik A."/>
            <person name="Scott J."/>
            <person name="Pierce K.A."/>
            <person name="Xavier R.J."/>
            <person name="Alm E.J."/>
        </authorList>
    </citation>
    <scope>NUCLEOTIDE SEQUENCE [LARGE SCALE GENOMIC DNA]</scope>
    <source>
        <strain evidence="3 5">BIOML-A4</strain>
        <strain evidence="4 6">BIOML-A5</strain>
    </source>
</reference>
<name>A0A6N7S675_9FIRM</name>
<dbReference type="Pfam" id="PF19701">
    <property type="entry name" value="DUF6199"/>
    <property type="match status" value="1"/>
</dbReference>
<comment type="caution">
    <text evidence="3">The sequence shown here is derived from an EMBL/GenBank/DDBJ whole genome shotgun (WGS) entry which is preliminary data.</text>
</comment>
<keyword evidence="1" id="KW-1133">Transmembrane helix</keyword>
<dbReference type="Proteomes" id="UP000433575">
    <property type="component" value="Unassembled WGS sequence"/>
</dbReference>
<dbReference type="EMBL" id="WKPJ01000010">
    <property type="protein sequence ID" value="MSA89381.1"/>
    <property type="molecule type" value="Genomic_DNA"/>
</dbReference>
<keyword evidence="1" id="KW-0472">Membrane</keyword>
<dbReference type="InterPro" id="IPR045679">
    <property type="entry name" value="DUF6199"/>
</dbReference>
<evidence type="ECO:0000313" key="3">
    <source>
        <dbReference type="EMBL" id="MSA89381.1"/>
    </source>
</evidence>